<dbReference type="GO" id="GO:0005737">
    <property type="term" value="C:cytoplasm"/>
    <property type="evidence" value="ECO:0007669"/>
    <property type="project" value="UniProtKB-SubCell"/>
</dbReference>
<evidence type="ECO:0000256" key="1">
    <source>
        <dbReference type="ARBA" id="ARBA00022490"/>
    </source>
</evidence>
<comment type="subcellular location">
    <subcellularLocation>
        <location evidence="2">Cytoplasm</location>
    </subcellularLocation>
</comment>
<sequence>MASQPFTHDPSATAAFAALEPTAPPVAEGELMRAVVIGGGTGAPVSIRTLLSMGLETSAVVAMADDGGSTGILREEADVTPPGDVRKCIAAMAADPGDPLTKAFKYRFPFARNHALGNLMLSALEDAAGSFPEAIAICERLLRARGRVYPSTLDRVTLVARTRDGRVIEGQAVACHSRTALERVSLRAEGGIVPFAPALDAIREADLIVLGPGSLFTSIIPNLLVPGVVDAVRASRGSVLFVCSLADMQGETWGLTAREHVEALMDHGMRGLIDYVLVHTPVPLRPESPGTGLFSAATGAEPEYASTSGLADSALCGHVRPVRVDYRDVQAVQAQGPVVIARDLVDPHRPTWHDPSALRDAFAGVLRLCRSRRR</sequence>
<evidence type="ECO:0000313" key="3">
    <source>
        <dbReference type="EMBL" id="HJH42595.1"/>
    </source>
</evidence>
<dbReference type="Proteomes" id="UP000236488">
    <property type="component" value="Unassembled WGS sequence"/>
</dbReference>
<evidence type="ECO:0000313" key="4">
    <source>
        <dbReference type="EMBL" id="PNV66502.1"/>
    </source>
</evidence>
<comment type="caution">
    <text evidence="4">The sequence shown here is derived from an EMBL/GenBank/DDBJ whole genome shotgun (WGS) entry which is preliminary data.</text>
</comment>
<dbReference type="RefSeq" id="WP_087196136.1">
    <property type="nucleotide sequence ID" value="NZ_DBEYRC010000169.1"/>
</dbReference>
<dbReference type="InterPro" id="IPR038136">
    <property type="entry name" value="CofD-like_dom_sf"/>
</dbReference>
<dbReference type="NCBIfam" id="TIGR01826">
    <property type="entry name" value="CofD_related"/>
    <property type="match status" value="1"/>
</dbReference>
<proteinExistence type="inferred from homology"/>
<dbReference type="SUPFAM" id="SSF142338">
    <property type="entry name" value="CofD-like"/>
    <property type="match status" value="1"/>
</dbReference>
<dbReference type="Pfam" id="PF01933">
    <property type="entry name" value="CofD"/>
    <property type="match status" value="1"/>
</dbReference>
<dbReference type="PANTHER" id="PTHR30135:SF3">
    <property type="entry name" value="GLUCONEOGENESIS FACTOR-RELATED"/>
    <property type="match status" value="1"/>
</dbReference>
<dbReference type="InterPro" id="IPR010119">
    <property type="entry name" value="Gluconeogen_factor"/>
</dbReference>
<evidence type="ECO:0000313" key="5">
    <source>
        <dbReference type="Proteomes" id="UP000236488"/>
    </source>
</evidence>
<dbReference type="Gene3D" id="3.40.50.10680">
    <property type="entry name" value="CofD-like domains"/>
    <property type="match status" value="1"/>
</dbReference>
<protein>
    <recommendedName>
        <fullName evidence="2">Putative gluconeogenesis factor</fullName>
    </recommendedName>
</protein>
<dbReference type="HAMAP" id="MF_00973">
    <property type="entry name" value="Gluconeogen_factor"/>
    <property type="match status" value="1"/>
</dbReference>
<keyword evidence="1 2" id="KW-0963">Cytoplasm</keyword>
<comment type="function">
    <text evidence="2">Required for morphogenesis under gluconeogenic growth conditions.</text>
</comment>
<organism evidence="4 5">
    <name type="scientific">Rubneribacter badeniensis</name>
    <dbReference type="NCBI Taxonomy" id="2070688"/>
    <lineage>
        <taxon>Bacteria</taxon>
        <taxon>Bacillati</taxon>
        <taxon>Actinomycetota</taxon>
        <taxon>Coriobacteriia</taxon>
        <taxon>Eggerthellales</taxon>
        <taxon>Eggerthellaceae</taxon>
        <taxon>Rubneribacter</taxon>
    </lineage>
</organism>
<accession>A0A2K2U8D8</accession>
<dbReference type="EMBL" id="DYZL01000037">
    <property type="protein sequence ID" value="HJH42595.1"/>
    <property type="molecule type" value="Genomic_DNA"/>
</dbReference>
<reference evidence="3" key="3">
    <citation type="submission" date="2021-09" db="EMBL/GenBank/DDBJ databases">
        <authorList>
            <person name="Gilroy R."/>
        </authorList>
    </citation>
    <scope>NUCLEOTIDE SEQUENCE</scope>
    <source>
        <strain evidence="3">USAMLcec12-2067</strain>
    </source>
</reference>
<comment type="similarity">
    <text evidence="2">Belongs to the gluconeogenesis factor family.</text>
</comment>
<dbReference type="InterPro" id="IPR002882">
    <property type="entry name" value="CofD"/>
</dbReference>
<reference evidence="3" key="2">
    <citation type="journal article" date="2021" name="PeerJ">
        <title>Extensive microbial diversity within the chicken gut microbiome revealed by metagenomics and culture.</title>
        <authorList>
            <person name="Gilroy R."/>
            <person name="Ravi A."/>
            <person name="Getino M."/>
            <person name="Pursley I."/>
            <person name="Horton D.L."/>
            <person name="Alikhan N.F."/>
            <person name="Baker D."/>
            <person name="Gharbi K."/>
            <person name="Hall N."/>
            <person name="Watson M."/>
            <person name="Adriaenssens E.M."/>
            <person name="Foster-Nyarko E."/>
            <person name="Jarju S."/>
            <person name="Secka A."/>
            <person name="Antonio M."/>
            <person name="Oren A."/>
            <person name="Chaudhuri R.R."/>
            <person name="La Ragione R."/>
            <person name="Hildebrand F."/>
            <person name="Pallen M.J."/>
        </authorList>
    </citation>
    <scope>NUCLEOTIDE SEQUENCE</scope>
    <source>
        <strain evidence="3">USAMLcec12-2067</strain>
    </source>
</reference>
<keyword evidence="5" id="KW-1185">Reference proteome</keyword>
<dbReference type="CDD" id="cd07187">
    <property type="entry name" value="YvcK_like"/>
    <property type="match status" value="1"/>
</dbReference>
<dbReference type="GO" id="GO:0043743">
    <property type="term" value="F:LPPG:FO 2-phospho-L-lactate transferase activity"/>
    <property type="evidence" value="ECO:0007669"/>
    <property type="project" value="InterPro"/>
</dbReference>
<gene>
    <name evidence="4" type="ORF">C2L80_00975</name>
    <name evidence="3" type="ORF">K8V16_02235</name>
</gene>
<dbReference type="GO" id="GO:0008360">
    <property type="term" value="P:regulation of cell shape"/>
    <property type="evidence" value="ECO:0007669"/>
    <property type="project" value="UniProtKB-UniRule"/>
</dbReference>
<reference evidence="4 5" key="1">
    <citation type="journal article" date="2018" name="Int. J. Syst. Evol. Microbiol.">
        <title>Rubneribacter badeniensis gen. nov., sp. nov. and Enteroscipio rubneri gen. nov., sp. nov., new members of the Eggerthellaceae isolated from human faeces.</title>
        <authorList>
            <person name="Danylec N."/>
            <person name="Gobl A."/>
            <person name="Stoll D.A."/>
            <person name="Hetzer B."/>
            <person name="Kulling S.E."/>
            <person name="Huch M."/>
        </authorList>
    </citation>
    <scope>NUCLEOTIDE SEQUENCE [LARGE SCALE GENOMIC DNA]</scope>
    <source>
        <strain evidence="4 5">ResAG-85</strain>
    </source>
</reference>
<dbReference type="EMBL" id="PPEL01000002">
    <property type="protein sequence ID" value="PNV66502.1"/>
    <property type="molecule type" value="Genomic_DNA"/>
</dbReference>
<dbReference type="PANTHER" id="PTHR30135">
    <property type="entry name" value="UNCHARACTERIZED PROTEIN YVCK-RELATED"/>
    <property type="match status" value="1"/>
</dbReference>
<name>A0A2K2U8D8_9ACTN</name>
<evidence type="ECO:0000256" key="2">
    <source>
        <dbReference type="HAMAP-Rule" id="MF_00973"/>
    </source>
</evidence>
<dbReference type="Proteomes" id="UP000789325">
    <property type="component" value="Unassembled WGS sequence"/>
</dbReference>
<dbReference type="AlphaFoldDB" id="A0A2K2U8D8"/>